<organism evidence="3 4">
    <name type="scientific">Leishmania martiniquensis</name>
    <dbReference type="NCBI Taxonomy" id="1580590"/>
    <lineage>
        <taxon>Eukaryota</taxon>
        <taxon>Discoba</taxon>
        <taxon>Euglenozoa</taxon>
        <taxon>Kinetoplastea</taxon>
        <taxon>Metakinetoplastina</taxon>
        <taxon>Trypanosomatida</taxon>
        <taxon>Trypanosomatidae</taxon>
        <taxon>Leishmaniinae</taxon>
        <taxon>Leishmania</taxon>
    </lineage>
</organism>
<feature type="chain" id="PRO_5032344577" description="Secreted protein" evidence="2">
    <location>
        <begin position="22"/>
        <end position="96"/>
    </location>
</feature>
<dbReference type="RefSeq" id="XP_067178727.1">
    <property type="nucleotide sequence ID" value="XM_067320415.1"/>
</dbReference>
<comment type="caution">
    <text evidence="3">The sequence shown here is derived from an EMBL/GenBank/DDBJ whole genome shotgun (WGS) entry which is preliminary data.</text>
</comment>
<keyword evidence="2" id="KW-0732">Signal</keyword>
<feature type="compositionally biased region" description="Basic residues" evidence="1">
    <location>
        <begin position="29"/>
        <end position="45"/>
    </location>
</feature>
<dbReference type="KEGG" id="lmat:92512927"/>
<evidence type="ECO:0000256" key="1">
    <source>
        <dbReference type="SAM" id="MobiDB-lite"/>
    </source>
</evidence>
<dbReference type="AlphaFoldDB" id="A0A836HLU9"/>
<dbReference type="Proteomes" id="UP000673552">
    <property type="component" value="Unassembled WGS sequence"/>
</dbReference>
<dbReference type="EMBL" id="JAFEUZ010000022">
    <property type="protein sequence ID" value="KAG5479008.1"/>
    <property type="molecule type" value="Genomic_DNA"/>
</dbReference>
<evidence type="ECO:0000313" key="3">
    <source>
        <dbReference type="EMBL" id="KAG5479008.1"/>
    </source>
</evidence>
<reference evidence="4" key="1">
    <citation type="journal article" date="2021" name="Microbiol. Resour. Announc.">
        <title>LGAAP: Leishmaniinae Genome Assembly and Annotation Pipeline.</title>
        <authorList>
            <person name="Almutairi H."/>
            <person name="Urbaniak M.D."/>
            <person name="Bates M.D."/>
            <person name="Jariyapan N."/>
            <person name="Kwakye-Nuako G."/>
            <person name="Thomaz-Soccol V."/>
            <person name="Al-Salem W.S."/>
            <person name="Dillon R.J."/>
            <person name="Bates P.A."/>
            <person name="Gatherer D."/>
        </authorList>
    </citation>
    <scope>NUCLEOTIDE SEQUENCE [LARGE SCALE GENOMIC DNA]</scope>
</reference>
<dbReference type="GeneID" id="92512927"/>
<feature type="region of interest" description="Disordered" evidence="1">
    <location>
        <begin position="21"/>
        <end position="48"/>
    </location>
</feature>
<gene>
    <name evidence="3" type="ORF">LSCM1_02850</name>
</gene>
<evidence type="ECO:0008006" key="5">
    <source>
        <dbReference type="Google" id="ProtNLM"/>
    </source>
</evidence>
<evidence type="ECO:0000256" key="2">
    <source>
        <dbReference type="SAM" id="SignalP"/>
    </source>
</evidence>
<dbReference type="OrthoDB" id="271746at2759"/>
<protein>
    <recommendedName>
        <fullName evidence="5">Secreted protein</fullName>
    </recommendedName>
</protein>
<sequence length="96" mass="10890">MSHLSPVAVLWANLLEAAASASPSASLSRGRRHQHRARRQQRRSPRFSAYASKQCAGHFWCAVPCRPERVSVKKREKRVTFSPFVSVIEFTVEPSR</sequence>
<name>A0A836HLU9_9TRYP</name>
<keyword evidence="4" id="KW-1185">Reference proteome</keyword>
<reference evidence="4" key="2">
    <citation type="journal article" date="2021" name="Sci. Data">
        <title>Chromosome-scale genome sequencing, assembly and annotation of six genomes from subfamily Leishmaniinae.</title>
        <authorList>
            <person name="Almutairi H."/>
            <person name="Urbaniak M.D."/>
            <person name="Bates M.D."/>
            <person name="Jariyapan N."/>
            <person name="Kwakye-Nuako G."/>
            <person name="Thomaz Soccol V."/>
            <person name="Al-Salem W.S."/>
            <person name="Dillon R.J."/>
            <person name="Bates P.A."/>
            <person name="Gatherer D."/>
        </authorList>
    </citation>
    <scope>NUCLEOTIDE SEQUENCE [LARGE SCALE GENOMIC DNA]</scope>
</reference>
<evidence type="ECO:0000313" key="4">
    <source>
        <dbReference type="Proteomes" id="UP000673552"/>
    </source>
</evidence>
<proteinExistence type="predicted"/>
<accession>A0A836HLU9</accession>
<feature type="signal peptide" evidence="2">
    <location>
        <begin position="1"/>
        <end position="21"/>
    </location>
</feature>